<dbReference type="PANTHER" id="PTHR11022">
    <property type="entry name" value="PEPTIDOGLYCAN RECOGNITION PROTEIN"/>
    <property type="match status" value="1"/>
</dbReference>
<feature type="domain" description="N-acetylmuramoyl-L-alanine amidase" evidence="4">
    <location>
        <begin position="384"/>
        <end position="545"/>
    </location>
</feature>
<evidence type="ECO:0000313" key="6">
    <source>
        <dbReference type="EMBL" id="EME97348.1"/>
    </source>
</evidence>
<accession>M2ZX95</accession>
<comment type="similarity">
    <text evidence="1">Belongs to the N-acetylmuramoyl-L-alanine amidase 2 family.</text>
</comment>
<evidence type="ECO:0000256" key="1">
    <source>
        <dbReference type="ARBA" id="ARBA00007553"/>
    </source>
</evidence>
<dbReference type="PANTHER" id="PTHR11022:SF41">
    <property type="entry name" value="PEPTIDOGLYCAN-RECOGNITION PROTEIN LC-RELATED"/>
    <property type="match status" value="1"/>
</dbReference>
<dbReference type="Pfam" id="PF01510">
    <property type="entry name" value="Amidase_2"/>
    <property type="match status" value="1"/>
</dbReference>
<evidence type="ECO:0000256" key="3">
    <source>
        <dbReference type="SAM" id="SignalP"/>
    </source>
</evidence>
<dbReference type="InterPro" id="IPR036505">
    <property type="entry name" value="Amidase/PGRP_sf"/>
</dbReference>
<dbReference type="eggNOG" id="COG5479">
    <property type="taxonomic scope" value="Bacteria"/>
</dbReference>
<dbReference type="InterPro" id="IPR002502">
    <property type="entry name" value="Amidase_domain"/>
</dbReference>
<feature type="chain" id="PRO_5004030268" evidence="3">
    <location>
        <begin position="24"/>
        <end position="565"/>
    </location>
</feature>
<feature type="region of interest" description="Disordered" evidence="2">
    <location>
        <begin position="257"/>
        <end position="371"/>
    </location>
</feature>
<dbReference type="GO" id="GO:0009253">
    <property type="term" value="P:peptidoglycan catabolic process"/>
    <property type="evidence" value="ECO:0007669"/>
    <property type="project" value="InterPro"/>
</dbReference>
<feature type="compositionally biased region" description="Low complexity" evidence="2">
    <location>
        <begin position="312"/>
        <end position="340"/>
    </location>
</feature>
<keyword evidence="3" id="KW-0732">Signal</keyword>
<dbReference type="SMART" id="SM00701">
    <property type="entry name" value="PGRP"/>
    <property type="match status" value="1"/>
</dbReference>
<name>M2ZX95_STRM1</name>
<feature type="signal peptide" evidence="3">
    <location>
        <begin position="1"/>
        <end position="23"/>
    </location>
</feature>
<dbReference type="RefSeq" id="WP_004952368.1">
    <property type="nucleotide sequence ID" value="NZ_AORZ01000126.1"/>
</dbReference>
<dbReference type="EMBL" id="AORZ01000126">
    <property type="protein sequence ID" value="EME97348.1"/>
    <property type="molecule type" value="Genomic_DNA"/>
</dbReference>
<dbReference type="InterPro" id="IPR006619">
    <property type="entry name" value="PGRP_domain_met/bac"/>
</dbReference>
<dbReference type="Gene3D" id="3.40.80.10">
    <property type="entry name" value="Peptidoglycan recognition protein-like"/>
    <property type="match status" value="1"/>
</dbReference>
<dbReference type="GO" id="GO:0008745">
    <property type="term" value="F:N-acetylmuramoyl-L-alanine amidase activity"/>
    <property type="evidence" value="ECO:0007669"/>
    <property type="project" value="InterPro"/>
</dbReference>
<feature type="compositionally biased region" description="Low complexity" evidence="2">
    <location>
        <begin position="205"/>
        <end position="219"/>
    </location>
</feature>
<dbReference type="STRING" id="1223523.H340_26921"/>
<protein>
    <submittedName>
        <fullName evidence="6">N-acetylmuramoyl-L-alanine amidase</fullName>
    </submittedName>
</protein>
<dbReference type="GO" id="GO:0008270">
    <property type="term" value="F:zinc ion binding"/>
    <property type="evidence" value="ECO:0007669"/>
    <property type="project" value="InterPro"/>
</dbReference>
<feature type="compositionally biased region" description="Gly residues" evidence="2">
    <location>
        <begin position="281"/>
        <end position="290"/>
    </location>
</feature>
<evidence type="ECO:0000256" key="2">
    <source>
        <dbReference type="SAM" id="MobiDB-lite"/>
    </source>
</evidence>
<dbReference type="CDD" id="cd06583">
    <property type="entry name" value="PGRP"/>
    <property type="match status" value="1"/>
</dbReference>
<gene>
    <name evidence="6" type="ORF">H340_26921</name>
</gene>
<feature type="region of interest" description="Disordered" evidence="2">
    <location>
        <begin position="138"/>
        <end position="157"/>
    </location>
</feature>
<evidence type="ECO:0000259" key="4">
    <source>
        <dbReference type="SMART" id="SM00644"/>
    </source>
</evidence>
<comment type="caution">
    <text evidence="6">The sequence shown here is derived from an EMBL/GenBank/DDBJ whole genome shotgun (WGS) entry which is preliminary data.</text>
</comment>
<organism evidence="6 7">
    <name type="scientific">Streptomyces mobaraensis (strain ATCC 29032 / DSM 40847 / JCM 4168 / NBRC 13819 / NCIMB 11159 / IPCR 16-22)</name>
    <dbReference type="NCBI Taxonomy" id="1223523"/>
    <lineage>
        <taxon>Bacteria</taxon>
        <taxon>Bacillati</taxon>
        <taxon>Actinomycetota</taxon>
        <taxon>Actinomycetes</taxon>
        <taxon>Kitasatosporales</taxon>
        <taxon>Streptomycetaceae</taxon>
        <taxon>Streptomyces</taxon>
    </lineage>
</organism>
<proteinExistence type="inferred from homology"/>
<dbReference type="Proteomes" id="UP000011740">
    <property type="component" value="Unassembled WGS sequence"/>
</dbReference>
<dbReference type="SMART" id="SM00644">
    <property type="entry name" value="Ami_2"/>
    <property type="match status" value="1"/>
</dbReference>
<sequence length="565" mass="56845">MRGFLVTSAVTACAATLTLPVLGAPGAVSAPARPAAAPPKAPGAAPVRAPAAVPAKIPGATYSLPLVPLPTAEGGGAATPGRAQAESAGTGIRGLRPQRVKPFSMVGIVWDDAGAELRGRAQVRTRAVGARTWSGWQDVQVQDHDRPDADGSEARSGLRGATAPLWVGASDAIEVRVRPGAAAGRPAGSATLPRGLRAELVDPGSAPAARQRSRAAAPAPDDEERATSAANAPLAPLGAHEIPAATHRPTAEEVATLTAVAPGASVSASTTTRDGRDGRDGTGGTGGTGDRFGAEEDASAAEGQGSEGTDPGDASDASTGASAGTSADTSGESGETSEAGVNGENGPADAAADDDTDTGAVYAGHAGPRPRIVTRAGWGADESMRERGFVYTKKVKAAFVHHTASGNGYTCAQSPSVIRGIYRYHVVSSGWRDIGYNFLIDKCGTVYEGRAGGVAKPVKGAHTLGFNTNSMGIAVLGTYGTTSPAKAAVNAVAALTAWKLGLYNANPRGTTTLVSAGGNLFKKGAKVKLKVISGHRDGYSTECPGDRLYAKLGTARSTAARLQGR</sequence>
<dbReference type="AlphaFoldDB" id="M2ZX95"/>
<feature type="region of interest" description="Disordered" evidence="2">
    <location>
        <begin position="202"/>
        <end position="229"/>
    </location>
</feature>
<evidence type="ECO:0000313" key="7">
    <source>
        <dbReference type="Proteomes" id="UP000011740"/>
    </source>
</evidence>
<dbReference type="PATRIC" id="fig|1223523.3.peg.5473"/>
<feature type="domain" description="Peptidoglycan recognition protein family" evidence="5">
    <location>
        <begin position="370"/>
        <end position="518"/>
    </location>
</feature>
<reference evidence="6 7" key="1">
    <citation type="journal article" date="2013" name="Genome Announc.">
        <title>Whole-Genome Shotgun Assembly and Analysis of the Genome of Streptomyces mobaraensis DSM 40847, a Strain for Industrial Production of Microbial Transglutaminase.</title>
        <authorList>
            <person name="Yang H."/>
            <person name="He T."/>
            <person name="Wu W."/>
            <person name="Zhu W."/>
            <person name="Lu B."/>
            <person name="Sun W."/>
        </authorList>
    </citation>
    <scope>NUCLEOTIDE SEQUENCE [LARGE SCALE GENOMIC DNA]</scope>
    <source>
        <strain evidence="6 7">DSM 40847</strain>
    </source>
</reference>
<evidence type="ECO:0000259" key="5">
    <source>
        <dbReference type="SMART" id="SM00701"/>
    </source>
</evidence>
<feature type="compositionally biased region" description="Basic and acidic residues" evidence="2">
    <location>
        <begin position="141"/>
        <end position="153"/>
    </location>
</feature>
<dbReference type="SUPFAM" id="SSF55846">
    <property type="entry name" value="N-acetylmuramoyl-L-alanine amidase-like"/>
    <property type="match status" value="1"/>
</dbReference>
<dbReference type="InterPro" id="IPR015510">
    <property type="entry name" value="PGRP"/>
</dbReference>